<sequence>MAADEESVPRLEDDPSTAADALSLHTIADTDAYASQEQEDADFALALALEEQESERYARTQRILQSQDPNQVDAPPQAPAPVEAPAETPPPPYSDDPDAVGDDGNLPPYRDDPDAVPAEGEVDEAATEPIKRQHAIVRILRRLGKAWLCCLMISTFVTIAIIVVALVLVLVYGKKLDPKEPSKEAAWLASGSSDYDLKLSKLYPALEAGTTDTCSNTWTRNGLGLSCHRMVLSSAWDNGDADDVKAEGADPFFYSQAVCTPRCLKSIARMAEPLAKSCTNRTDRFDFASYGNDGRAYFEKGKIEEGPAHVIKNLLERYNRFCARPQRSFIRDQTEWGTCAADLWMKWGIVDGKNEAHLNGLDAYMEQTSKQKVIRGGFQRVPALSPSGVNRTTSIRAPARNVGPGEGETDCGWCTLDWLDRKMRSFEFGQILDPATGEALGLSEFREKLRKAISRCPRNDARDVMSRVDKKWEELGWWCGDKPCNVDKPKFSNETKAILHGLPKDPAVLVEARERLEKLKAEGAPEIVLRASQTLLDSFADMPCYGGFDPIMAKREIIPSEYIVGRLCSDRCRNALDRLVQQHGDLFREAMRNREYGRLFEWPFRAAEQLDRICLSTTPGAILQSSENLCAPGYAALGWPEWIFAGDYGGYPDPPIRAQILYVFSRNIDELAARLSKHTLQCHSRNVDCARTRSKLIAESACNTCAGKIFIGSEGNWKTTTDEYLNDKDINGTEYVVAAKKGWRTCAKMHGLWFSEPQWKQMWRERGLDVYD</sequence>
<feature type="transmembrane region" description="Helical" evidence="2">
    <location>
        <begin position="146"/>
        <end position="172"/>
    </location>
</feature>
<feature type="region of interest" description="Disordered" evidence="1">
    <location>
        <begin position="1"/>
        <end position="20"/>
    </location>
</feature>
<name>A0ABR3QII8_9PLEO</name>
<dbReference type="Proteomes" id="UP001521785">
    <property type="component" value="Unassembled WGS sequence"/>
</dbReference>
<dbReference type="EMBL" id="JAKJXO020000022">
    <property type="protein sequence ID" value="KAL1591970.1"/>
    <property type="molecule type" value="Genomic_DNA"/>
</dbReference>
<keyword evidence="2" id="KW-0472">Membrane</keyword>
<keyword evidence="4" id="KW-1185">Reference proteome</keyword>
<keyword evidence="2" id="KW-0812">Transmembrane</keyword>
<evidence type="ECO:0000256" key="2">
    <source>
        <dbReference type="SAM" id="Phobius"/>
    </source>
</evidence>
<reference evidence="3 4" key="1">
    <citation type="submission" date="2024-02" db="EMBL/GenBank/DDBJ databases">
        <title>De novo assembly and annotation of 12 fungi associated with fruit tree decline syndrome in Ontario, Canada.</title>
        <authorList>
            <person name="Sulman M."/>
            <person name="Ellouze W."/>
            <person name="Ilyukhin E."/>
        </authorList>
    </citation>
    <scope>NUCLEOTIDE SEQUENCE [LARGE SCALE GENOMIC DNA]</scope>
    <source>
        <strain evidence="3 4">M42-189</strain>
    </source>
</reference>
<feature type="region of interest" description="Disordered" evidence="1">
    <location>
        <begin position="54"/>
        <end position="126"/>
    </location>
</feature>
<accession>A0ABR3QII8</accession>
<keyword evidence="2" id="KW-1133">Transmembrane helix</keyword>
<proteinExistence type="predicted"/>
<feature type="compositionally biased region" description="Low complexity" evidence="1">
    <location>
        <begin position="67"/>
        <end position="86"/>
    </location>
</feature>
<comment type="caution">
    <text evidence="3">The sequence shown here is derived from an EMBL/GenBank/DDBJ whole genome shotgun (WGS) entry which is preliminary data.</text>
</comment>
<evidence type="ECO:0000256" key="1">
    <source>
        <dbReference type="SAM" id="MobiDB-lite"/>
    </source>
</evidence>
<evidence type="ECO:0000313" key="4">
    <source>
        <dbReference type="Proteomes" id="UP001521785"/>
    </source>
</evidence>
<organism evidence="3 4">
    <name type="scientific">Paraconiothyrium brasiliense</name>
    <dbReference type="NCBI Taxonomy" id="300254"/>
    <lineage>
        <taxon>Eukaryota</taxon>
        <taxon>Fungi</taxon>
        <taxon>Dikarya</taxon>
        <taxon>Ascomycota</taxon>
        <taxon>Pezizomycotina</taxon>
        <taxon>Dothideomycetes</taxon>
        <taxon>Pleosporomycetidae</taxon>
        <taxon>Pleosporales</taxon>
        <taxon>Massarineae</taxon>
        <taxon>Didymosphaeriaceae</taxon>
        <taxon>Paraconiothyrium</taxon>
    </lineage>
</organism>
<evidence type="ECO:0000313" key="3">
    <source>
        <dbReference type="EMBL" id="KAL1591970.1"/>
    </source>
</evidence>
<protein>
    <submittedName>
        <fullName evidence="3">Uncharacterized protein</fullName>
    </submittedName>
</protein>
<gene>
    <name evidence="3" type="ORF">SLS60_011562</name>
</gene>